<evidence type="ECO:0000256" key="1">
    <source>
        <dbReference type="SAM" id="MobiDB-lite"/>
    </source>
</evidence>
<dbReference type="EMBL" id="JAJVCN010000002">
    <property type="protein sequence ID" value="MCE7005717.1"/>
    <property type="molecule type" value="Genomic_DNA"/>
</dbReference>
<evidence type="ECO:0000313" key="2">
    <source>
        <dbReference type="EMBL" id="MCE7005717.1"/>
    </source>
</evidence>
<evidence type="ECO:0000313" key="3">
    <source>
        <dbReference type="Proteomes" id="UP001521150"/>
    </source>
</evidence>
<reference evidence="2 3" key="1">
    <citation type="submission" date="2021-12" db="EMBL/GenBank/DDBJ databases">
        <title>Genome sequence of Kibdelosporangium philippinense ATCC 49844.</title>
        <authorList>
            <person name="Fedorov E.A."/>
            <person name="Omeragic M."/>
            <person name="Shalygina K.F."/>
            <person name="Maclea K.S."/>
        </authorList>
    </citation>
    <scope>NUCLEOTIDE SEQUENCE [LARGE SCALE GENOMIC DNA]</scope>
    <source>
        <strain evidence="2 3">ATCC 49844</strain>
    </source>
</reference>
<feature type="compositionally biased region" description="Polar residues" evidence="1">
    <location>
        <begin position="136"/>
        <end position="153"/>
    </location>
</feature>
<name>A0ABS8ZDU7_9PSEU</name>
<sequence length="153" mass="17347">MADEQYEYFLVYARTYKMLRTLGGPKGLALNLTTGDFEPDTKYITQIMFATTQEIFSLDEEEFIRETEEARKHFLSGDGPIFALYEVVDGIYAQARAEGRRITPDEIALIDGIFKRTFKMWDEEFARRRAGEPGANTYTSKAIESSSPSGGEA</sequence>
<organism evidence="2 3">
    <name type="scientific">Kibdelosporangium philippinense</name>
    <dbReference type="NCBI Taxonomy" id="211113"/>
    <lineage>
        <taxon>Bacteria</taxon>
        <taxon>Bacillati</taxon>
        <taxon>Actinomycetota</taxon>
        <taxon>Actinomycetes</taxon>
        <taxon>Pseudonocardiales</taxon>
        <taxon>Pseudonocardiaceae</taxon>
        <taxon>Kibdelosporangium</taxon>
    </lineage>
</organism>
<gene>
    <name evidence="2" type="ORF">LWC34_23235</name>
</gene>
<protein>
    <recommendedName>
        <fullName evidence="4">Dnd system-associated protein 4</fullName>
    </recommendedName>
</protein>
<comment type="caution">
    <text evidence="2">The sequence shown here is derived from an EMBL/GenBank/DDBJ whole genome shotgun (WGS) entry which is preliminary data.</text>
</comment>
<accession>A0ABS8ZDU7</accession>
<feature type="region of interest" description="Disordered" evidence="1">
    <location>
        <begin position="131"/>
        <end position="153"/>
    </location>
</feature>
<dbReference type="RefSeq" id="WP_233727272.1">
    <property type="nucleotide sequence ID" value="NZ_JAJVCN010000002.1"/>
</dbReference>
<evidence type="ECO:0008006" key="4">
    <source>
        <dbReference type="Google" id="ProtNLM"/>
    </source>
</evidence>
<keyword evidence="3" id="KW-1185">Reference proteome</keyword>
<dbReference type="Proteomes" id="UP001521150">
    <property type="component" value="Unassembled WGS sequence"/>
</dbReference>
<proteinExistence type="predicted"/>